<dbReference type="Pfam" id="PF13091">
    <property type="entry name" value="PLDc_2"/>
    <property type="match status" value="1"/>
</dbReference>
<dbReference type="Gene3D" id="2.60.40.150">
    <property type="entry name" value="C2 domain"/>
    <property type="match status" value="1"/>
</dbReference>
<dbReference type="SMART" id="SM00239">
    <property type="entry name" value="C2"/>
    <property type="match status" value="1"/>
</dbReference>
<dbReference type="GO" id="GO:0009395">
    <property type="term" value="P:phospholipid catabolic process"/>
    <property type="evidence" value="ECO:0007669"/>
    <property type="project" value="TreeGrafter"/>
</dbReference>
<dbReference type="SMART" id="SM00155">
    <property type="entry name" value="PLDc"/>
    <property type="match status" value="2"/>
</dbReference>
<dbReference type="FunFam" id="3.30.870.10:FF:000025">
    <property type="entry name" value="Phospholipase D delta"/>
    <property type="match status" value="1"/>
</dbReference>
<keyword evidence="9 11" id="KW-0442">Lipid degradation</keyword>
<keyword evidence="6" id="KW-0677">Repeat</keyword>
<dbReference type="Pfam" id="PF12357">
    <property type="entry name" value="PLD_C"/>
    <property type="match status" value="1"/>
</dbReference>
<dbReference type="OMA" id="ASHPRNG"/>
<dbReference type="EMBL" id="CM035407">
    <property type="protein sequence ID" value="KAH7444447.1"/>
    <property type="molecule type" value="Genomic_DNA"/>
</dbReference>
<dbReference type="InterPro" id="IPR015679">
    <property type="entry name" value="PLipase_D_fam"/>
</dbReference>
<dbReference type="OrthoDB" id="14911at2759"/>
<dbReference type="EC" id="3.1.4.4" evidence="4 11"/>
<evidence type="ECO:0000256" key="6">
    <source>
        <dbReference type="ARBA" id="ARBA00022737"/>
    </source>
</evidence>
<dbReference type="PIRSF" id="PIRSF036470">
    <property type="entry name" value="PLD_plant"/>
    <property type="match status" value="1"/>
</dbReference>
<evidence type="ECO:0000259" key="12">
    <source>
        <dbReference type="PROSITE" id="PS50004"/>
    </source>
</evidence>
<organism evidence="14 15">
    <name type="scientific">Ceratopteris richardii</name>
    <name type="common">Triangle waterfern</name>
    <dbReference type="NCBI Taxonomy" id="49495"/>
    <lineage>
        <taxon>Eukaryota</taxon>
        <taxon>Viridiplantae</taxon>
        <taxon>Streptophyta</taxon>
        <taxon>Embryophyta</taxon>
        <taxon>Tracheophyta</taxon>
        <taxon>Polypodiopsida</taxon>
        <taxon>Polypodiidae</taxon>
        <taxon>Polypodiales</taxon>
        <taxon>Pteridineae</taxon>
        <taxon>Pteridaceae</taxon>
        <taxon>Parkerioideae</taxon>
        <taxon>Ceratopteris</taxon>
    </lineage>
</organism>
<dbReference type="GO" id="GO:0046470">
    <property type="term" value="P:phosphatidylcholine metabolic process"/>
    <property type="evidence" value="ECO:0007669"/>
    <property type="project" value="InterPro"/>
</dbReference>
<evidence type="ECO:0000256" key="11">
    <source>
        <dbReference type="PIRNR" id="PIRNR036470"/>
    </source>
</evidence>
<evidence type="ECO:0000256" key="7">
    <source>
        <dbReference type="ARBA" id="ARBA00022801"/>
    </source>
</evidence>
<protein>
    <recommendedName>
        <fullName evidence="4 11">Phospholipase D</fullName>
        <ecNumber evidence="4 11">3.1.4.4</ecNumber>
    </recommendedName>
</protein>
<keyword evidence="15" id="KW-1185">Reference proteome</keyword>
<keyword evidence="10" id="KW-0443">Lipid metabolism</keyword>
<dbReference type="InterPro" id="IPR000008">
    <property type="entry name" value="C2_dom"/>
</dbReference>
<accession>A0A8T2V7N0</accession>
<dbReference type="InterPro" id="IPR024632">
    <property type="entry name" value="PLipase_D_C"/>
</dbReference>
<dbReference type="AlphaFoldDB" id="A0A8T2V7N0"/>
<dbReference type="PANTHER" id="PTHR18896">
    <property type="entry name" value="PHOSPHOLIPASE D"/>
    <property type="match status" value="1"/>
</dbReference>
<keyword evidence="7 11" id="KW-0378">Hydrolase</keyword>
<dbReference type="InterPro" id="IPR025202">
    <property type="entry name" value="PLD-like_dom"/>
</dbReference>
<reference evidence="14" key="1">
    <citation type="submission" date="2021-08" db="EMBL/GenBank/DDBJ databases">
        <title>WGS assembly of Ceratopteris richardii.</title>
        <authorList>
            <person name="Marchant D.B."/>
            <person name="Chen G."/>
            <person name="Jenkins J."/>
            <person name="Shu S."/>
            <person name="Leebens-Mack J."/>
            <person name="Grimwood J."/>
            <person name="Schmutz J."/>
            <person name="Soltis P."/>
            <person name="Soltis D."/>
            <person name="Chen Z.-H."/>
        </authorList>
    </citation>
    <scope>NUCLEOTIDE SEQUENCE</scope>
    <source>
        <strain evidence="14">Whitten #5841</strain>
        <tissue evidence="14">Leaf</tissue>
    </source>
</reference>
<sequence length="835" mass="95093">MATTNVEAPLLHGVLIANVFEARDVVLEHRRSPQIVRKICTCNNVQMIEEIERVTHIGKGVTKLYVTIDIGPARVARTRPLMHALPNPKWDEKFFVFCAYEANEVVIELKDELAIGAVVVGKAQLSTVDLLRNRHIKGGFDLLSPHPPHNCVGKLYVKFEFRNVKSMGRCWGEGITGDEYNGVPHSFFREERGNKVTLYQDSHMKDGFMPEIILDRGFLYKPTRCWEDIYTALSEARHFIYIAGWSVFTHITLVRDPKRMIPGAEGLTLGDLLKRKAEEGVRVLLLVWDDRTSFHGERFEGIMHTHDEDTAAYFRGSKVHCVLCPRNPDDGSTIVQGIEVGLLFTHHQKTVTVDVCVSQADTRRRKLVCFLGGIDLCDGRYDEQHHYIFKTLNTVHAKDFHQPNFKASSLKFGGPREPWHDVHARIEGPAAWDVLKNFEQRWKKQGEKSCCKYKKVFKWIRSDEVHLLSLQTIPELWPPHKSIDVNGTEAWNAQIFRSIDEGAVQGFQTNPVTAAQMGLVHGKENIIDRSIQDAYICAIRRAKHFIYIENQFFIGSSASWSSHQDSGAIQLIPMELTQKIVSKIEEGERFAVYVVIPMWPEGIPESSPVQDILYWQKLTMEMMYKRIAAALIKKGILGTAVPTDYLNFFCLGTRETGGDQVIKTPESEDYRAAQEHKRFMIYVHAKTMIVDDEYIIVGSANCNQRSMDGARDSEIAVGAYQPNHLMESSPTSRPRGQVYGFRMSLWYEHTRRIEDEFEKPESIASVKKMQAISQELWSKYTQATPIDMKAHLLPYPIAVLPKGEITNLSGYENFPDTKASVLGTRSRDLPPMLTV</sequence>
<evidence type="ECO:0000256" key="5">
    <source>
        <dbReference type="ARBA" id="ARBA00022723"/>
    </source>
</evidence>
<dbReference type="GO" id="GO:0005509">
    <property type="term" value="F:calcium ion binding"/>
    <property type="evidence" value="ECO:0007669"/>
    <property type="project" value="InterPro"/>
</dbReference>
<dbReference type="GO" id="GO:0004630">
    <property type="term" value="F:phospholipase D activity"/>
    <property type="evidence" value="ECO:0007669"/>
    <property type="project" value="UniProtKB-EC"/>
</dbReference>
<comment type="similarity">
    <text evidence="3 11">Belongs to the phospholipase D family. C2-PLD subfamily.</text>
</comment>
<gene>
    <name evidence="14" type="ORF">KP509_02G078700</name>
</gene>
<dbReference type="SUPFAM" id="SSF49562">
    <property type="entry name" value="C2 domain (Calcium/lipid-binding domain, CaLB)"/>
    <property type="match status" value="1"/>
</dbReference>
<evidence type="ECO:0000313" key="14">
    <source>
        <dbReference type="EMBL" id="KAH7444447.1"/>
    </source>
</evidence>
<comment type="cofactor">
    <cofactor evidence="2 11">
        <name>Ca(2+)</name>
        <dbReference type="ChEBI" id="CHEBI:29108"/>
    </cofactor>
</comment>
<comment type="catalytic activity">
    <reaction evidence="1 11">
        <text>a 1,2-diacyl-sn-glycero-3-phosphocholine + H2O = a 1,2-diacyl-sn-glycero-3-phosphate + choline + H(+)</text>
        <dbReference type="Rhea" id="RHEA:14445"/>
        <dbReference type="ChEBI" id="CHEBI:15354"/>
        <dbReference type="ChEBI" id="CHEBI:15377"/>
        <dbReference type="ChEBI" id="CHEBI:15378"/>
        <dbReference type="ChEBI" id="CHEBI:57643"/>
        <dbReference type="ChEBI" id="CHEBI:58608"/>
        <dbReference type="EC" id="3.1.4.4"/>
    </reaction>
</comment>
<dbReference type="PROSITE" id="PS50035">
    <property type="entry name" value="PLD"/>
    <property type="match status" value="1"/>
</dbReference>
<keyword evidence="8 11" id="KW-0106">Calcium</keyword>
<dbReference type="PROSITE" id="PS50004">
    <property type="entry name" value="C2"/>
    <property type="match status" value="1"/>
</dbReference>
<evidence type="ECO:0000313" key="15">
    <source>
        <dbReference type="Proteomes" id="UP000825935"/>
    </source>
</evidence>
<evidence type="ECO:0000256" key="4">
    <source>
        <dbReference type="ARBA" id="ARBA00012027"/>
    </source>
</evidence>
<name>A0A8T2V7N0_CERRI</name>
<proteinExistence type="inferred from homology"/>
<comment type="function">
    <text evidence="11">Hydrolyzes glycerol-phospholipids at the terminal phosphodiesteric bond.</text>
</comment>
<dbReference type="Proteomes" id="UP000825935">
    <property type="component" value="Chromosome 2"/>
</dbReference>
<evidence type="ECO:0000256" key="1">
    <source>
        <dbReference type="ARBA" id="ARBA00000798"/>
    </source>
</evidence>
<dbReference type="Gene3D" id="3.30.870.10">
    <property type="entry name" value="Endonuclease Chain A"/>
    <property type="match status" value="2"/>
</dbReference>
<dbReference type="InterPro" id="IPR001736">
    <property type="entry name" value="PLipase_D/transphosphatidylase"/>
</dbReference>
<evidence type="ECO:0000256" key="10">
    <source>
        <dbReference type="ARBA" id="ARBA00023098"/>
    </source>
</evidence>
<evidence type="ECO:0000256" key="3">
    <source>
        <dbReference type="ARBA" id="ARBA00010683"/>
    </source>
</evidence>
<comment type="caution">
    <text evidence="14">The sequence shown here is derived from an EMBL/GenBank/DDBJ whole genome shotgun (WGS) entry which is preliminary data.</text>
</comment>
<evidence type="ECO:0000259" key="13">
    <source>
        <dbReference type="PROSITE" id="PS50035"/>
    </source>
</evidence>
<evidence type="ECO:0000256" key="9">
    <source>
        <dbReference type="ARBA" id="ARBA00022963"/>
    </source>
</evidence>
<feature type="domain" description="C2" evidence="12">
    <location>
        <begin position="1"/>
        <end position="140"/>
    </location>
</feature>
<keyword evidence="5" id="KW-0479">Metal-binding</keyword>
<evidence type="ECO:0000256" key="8">
    <source>
        <dbReference type="ARBA" id="ARBA00022837"/>
    </source>
</evidence>
<dbReference type="SUPFAM" id="SSF56024">
    <property type="entry name" value="Phospholipase D/nuclease"/>
    <property type="match status" value="2"/>
</dbReference>
<dbReference type="PANTHER" id="PTHR18896:SF60">
    <property type="entry name" value="PHOSPHOLIPASE D"/>
    <property type="match status" value="1"/>
</dbReference>
<dbReference type="GO" id="GO:0005886">
    <property type="term" value="C:plasma membrane"/>
    <property type="evidence" value="ECO:0007669"/>
    <property type="project" value="TreeGrafter"/>
</dbReference>
<evidence type="ECO:0000256" key="2">
    <source>
        <dbReference type="ARBA" id="ARBA00001913"/>
    </source>
</evidence>
<dbReference type="InterPro" id="IPR035892">
    <property type="entry name" value="C2_domain_sf"/>
</dbReference>
<feature type="domain" description="PLD phosphodiesterase" evidence="13">
    <location>
        <begin position="679"/>
        <end position="706"/>
    </location>
</feature>
<dbReference type="InterPro" id="IPR011402">
    <property type="entry name" value="PLipase_D_pln"/>
</dbReference>